<dbReference type="KEGG" id="tbi:Tbis_2392"/>
<organism evidence="1 2">
    <name type="scientific">Thermobispora bispora (strain ATCC 19993 / DSM 43833 / CBS 139.67 / JCM 10125 / KCTC 9307 / NBRC 14880 / R51)</name>
    <dbReference type="NCBI Taxonomy" id="469371"/>
    <lineage>
        <taxon>Bacteria</taxon>
        <taxon>Bacillati</taxon>
        <taxon>Actinomycetota</taxon>
        <taxon>Actinomycetes</taxon>
        <taxon>Streptosporangiales</taxon>
        <taxon>Streptosporangiaceae</taxon>
        <taxon>Thermobispora</taxon>
    </lineage>
</organism>
<dbReference type="AlphaFoldDB" id="D6Y3Z4"/>
<sequence>MRVLALLAAVVLLALLVYLLLLLVRPPRRAGAPARPRWEVDTVMENGWTLVIVRKVTTGPDGPVELTRQTVAAIPDDDPNWSERYKAALAEARDRASTLELES</sequence>
<reference evidence="1 2" key="1">
    <citation type="submission" date="2010-01" db="EMBL/GenBank/DDBJ databases">
        <title>The complete genome of Thermobispora bispora DSM 43833.</title>
        <authorList>
            <consortium name="US DOE Joint Genome Institute (JGI-PGF)"/>
            <person name="Lucas S."/>
            <person name="Copeland A."/>
            <person name="Lapidus A."/>
            <person name="Glavina del Rio T."/>
            <person name="Dalin E."/>
            <person name="Tice H."/>
            <person name="Bruce D."/>
            <person name="Goodwin L."/>
            <person name="Pitluck S."/>
            <person name="Kyrpides N."/>
            <person name="Mavromatis K."/>
            <person name="Ivanova N."/>
            <person name="Mikhailova N."/>
            <person name="Chertkov O."/>
            <person name="Brettin T."/>
            <person name="Detter J.C."/>
            <person name="Han C."/>
            <person name="Larimer F."/>
            <person name="Land M."/>
            <person name="Hauser L."/>
            <person name="Markowitz V."/>
            <person name="Cheng J.-F."/>
            <person name="Hugenholtz P."/>
            <person name="Woyke T."/>
            <person name="Wu D."/>
            <person name="Jando M."/>
            <person name="Schneider S."/>
            <person name="Klenk H.-P."/>
            <person name="Eisen J.A."/>
        </authorList>
    </citation>
    <scope>NUCLEOTIDE SEQUENCE [LARGE SCALE GENOMIC DNA]</scope>
    <source>
        <strain evidence="2">ATCC 19993 / DSM 43833 / CBS 139.67 / JCM 10125 / KCTC 9307 / NBRC 14880 / R51</strain>
    </source>
</reference>
<dbReference type="EMBL" id="CP001874">
    <property type="protein sequence ID" value="ADG89096.1"/>
    <property type="molecule type" value="Genomic_DNA"/>
</dbReference>
<evidence type="ECO:0000313" key="2">
    <source>
        <dbReference type="Proteomes" id="UP000006640"/>
    </source>
</evidence>
<dbReference type="OrthoDB" id="5197212at2"/>
<dbReference type="RefSeq" id="WP_013132629.1">
    <property type="nucleotide sequence ID" value="NC_014165.1"/>
</dbReference>
<accession>D6Y3Z4</accession>
<name>D6Y3Z4_THEBD</name>
<protein>
    <submittedName>
        <fullName evidence="1">Uncharacterized protein</fullName>
    </submittedName>
</protein>
<dbReference type="eggNOG" id="ENOG5031XK3">
    <property type="taxonomic scope" value="Bacteria"/>
</dbReference>
<gene>
    <name evidence="1" type="ordered locus">Tbis_2392</name>
</gene>
<proteinExistence type="predicted"/>
<dbReference type="HOGENOM" id="CLU_2262493_0_0_11"/>
<dbReference type="Proteomes" id="UP000006640">
    <property type="component" value="Chromosome"/>
</dbReference>
<keyword evidence="2" id="KW-1185">Reference proteome</keyword>
<evidence type="ECO:0000313" key="1">
    <source>
        <dbReference type="EMBL" id="ADG89096.1"/>
    </source>
</evidence>